<keyword evidence="2" id="KW-1133">Transmembrane helix</keyword>
<keyword evidence="2" id="KW-0812">Transmembrane</keyword>
<feature type="compositionally biased region" description="Polar residues" evidence="1">
    <location>
        <begin position="128"/>
        <end position="141"/>
    </location>
</feature>
<name>A0AA39Y1F6_9PEZI</name>
<evidence type="ECO:0000256" key="1">
    <source>
        <dbReference type="SAM" id="MobiDB-lite"/>
    </source>
</evidence>
<evidence type="ECO:0000313" key="3">
    <source>
        <dbReference type="EMBL" id="KAK0644163.1"/>
    </source>
</evidence>
<keyword evidence="2" id="KW-0472">Membrane</keyword>
<feature type="transmembrane region" description="Helical" evidence="2">
    <location>
        <begin position="723"/>
        <end position="744"/>
    </location>
</feature>
<reference evidence="3" key="1">
    <citation type="submission" date="2023-06" db="EMBL/GenBank/DDBJ databases">
        <title>Genome-scale phylogeny and comparative genomics of the fungal order Sordariales.</title>
        <authorList>
            <consortium name="Lawrence Berkeley National Laboratory"/>
            <person name="Hensen N."/>
            <person name="Bonometti L."/>
            <person name="Westerberg I."/>
            <person name="Brannstrom I.O."/>
            <person name="Guillou S."/>
            <person name="Cros-Aarteil S."/>
            <person name="Calhoun S."/>
            <person name="Haridas S."/>
            <person name="Kuo A."/>
            <person name="Mondo S."/>
            <person name="Pangilinan J."/>
            <person name="Riley R."/>
            <person name="Labutti K."/>
            <person name="Andreopoulos B."/>
            <person name="Lipzen A."/>
            <person name="Chen C."/>
            <person name="Yanf M."/>
            <person name="Daum C."/>
            <person name="Ng V."/>
            <person name="Clum A."/>
            <person name="Steindorff A."/>
            <person name="Ohm R."/>
            <person name="Martin F."/>
            <person name="Silar P."/>
            <person name="Natvig D."/>
            <person name="Lalanne C."/>
            <person name="Gautier V."/>
            <person name="Ament-Velasquez S.L."/>
            <person name="Kruys A."/>
            <person name="Hutchinson M.I."/>
            <person name="Powell A.J."/>
            <person name="Barry K."/>
            <person name="Miller A.N."/>
            <person name="Grigoriev I.V."/>
            <person name="Debuchy R."/>
            <person name="Gladieux P."/>
            <person name="Thoren M.H."/>
            <person name="Johannesson H."/>
        </authorList>
    </citation>
    <scope>NUCLEOTIDE SEQUENCE</scope>
    <source>
        <strain evidence="3">SMH2532-1</strain>
    </source>
</reference>
<feature type="region of interest" description="Disordered" evidence="1">
    <location>
        <begin position="670"/>
        <end position="712"/>
    </location>
</feature>
<feature type="transmembrane region" description="Helical" evidence="2">
    <location>
        <begin position="799"/>
        <end position="823"/>
    </location>
</feature>
<feature type="compositionally biased region" description="Polar residues" evidence="1">
    <location>
        <begin position="338"/>
        <end position="352"/>
    </location>
</feature>
<feature type="compositionally biased region" description="Basic and acidic residues" evidence="1">
    <location>
        <begin position="115"/>
        <end position="127"/>
    </location>
</feature>
<feature type="region of interest" description="Disordered" evidence="1">
    <location>
        <begin position="333"/>
        <end position="352"/>
    </location>
</feature>
<dbReference type="Proteomes" id="UP001174936">
    <property type="component" value="Unassembled WGS sequence"/>
</dbReference>
<feature type="compositionally biased region" description="Low complexity" evidence="1">
    <location>
        <begin position="100"/>
        <end position="114"/>
    </location>
</feature>
<evidence type="ECO:0000313" key="4">
    <source>
        <dbReference type="Proteomes" id="UP001174936"/>
    </source>
</evidence>
<comment type="caution">
    <text evidence="3">The sequence shown here is derived from an EMBL/GenBank/DDBJ whole genome shotgun (WGS) entry which is preliminary data.</text>
</comment>
<keyword evidence="4" id="KW-1185">Reference proteome</keyword>
<dbReference type="EMBL" id="JAULSV010000005">
    <property type="protein sequence ID" value="KAK0644163.1"/>
    <property type="molecule type" value="Genomic_DNA"/>
</dbReference>
<feature type="compositionally biased region" description="Basic and acidic residues" evidence="1">
    <location>
        <begin position="691"/>
        <end position="702"/>
    </location>
</feature>
<accession>A0AA39Y1F6</accession>
<feature type="transmembrane region" description="Helical" evidence="2">
    <location>
        <begin position="843"/>
        <end position="865"/>
    </location>
</feature>
<sequence>MATLLQPRPLQPAAINGGDSAIILGAAGSAVPRPEDLTLLQQGVARERARHEQSRRDRFRRLLRRHPNVRDPPQRAPPPVPSGGIVQPRHSTAADSGVDAGTATPVTTSVSAASRETRRSALRKERQQAQTTVGESSTTQPEAPKVSVGGIPVEVRLGILDRLRTLELASSLGLTADRMANFTESEQRKLTQFQREFNRVRIDWFRGRPTPNVRFELVALTKDGATAQGRYVGTSICIRGLQTDDDIREFHRVMSRDFVQRLYKPLRLSYDTSLIRAAAREINETYDYQPSSLGETLCGTTIFTTADGLPGLISTVGGIVSAGGHLYAITTSHRPEQESQLGNTSPASTSGDATLFEGDYDLDVESPLVLDDLPKTEPSDSPTEKASVPTHFWAPLSIDPTRRALEGDDWRLAPISGVHCLPNAVPNNMSILSQSTAVFINRYITDYVKSPRRMAVHILGGFTGVSTGTLLSSPSYLSIHGGPAEEVWTVISTLPTLTEGDSGSWVVDDNRLLVGMVRAFSGNQVYLAPFSIQRQQIVSELPELTSVMLPSPLQCWLEVASAARGSSPELANKFASKALSLAVLNASADIDPLARTLQSARLTFGASPLDMKQLEDLLSREGNNLRNSLNEKPRLSPPGDTYISDIHRRLKDIHSSLRSTDVMVHDRPMRLRREGGPSGSPPVPGISEQQPEQKAEPTKNEPNEAGGLPLPFNEKDEKQRFSLAKFSVSIITLVGMSAIAGIAAGSISSTPLGPRAAIGATLAAPIVAWEVLSIRDWLPSILVPRIPTYLIRSESSTMRGLSVASLVVGTILSLAVVFMRPFIALEVASRVLDSGDTMRANMGVLRIAATAAAAPLLGDSLANNLKGYAEHIDSRNRKPRLSLESMAMTAGLYVYLTGWDALAGYTFARVARNWGVDIASDSSAAAAGAIFGAVALPWSFLSTIVGFIFEVLFGTLVCRYCWRVSDR</sequence>
<feature type="region of interest" description="Disordered" evidence="1">
    <location>
        <begin position="61"/>
        <end position="147"/>
    </location>
</feature>
<evidence type="ECO:0000256" key="2">
    <source>
        <dbReference type="SAM" id="Phobius"/>
    </source>
</evidence>
<gene>
    <name evidence="3" type="ORF">B0T16DRAFT_447897</name>
</gene>
<dbReference type="AlphaFoldDB" id="A0AA39Y1F6"/>
<feature type="transmembrane region" description="Helical" evidence="2">
    <location>
        <begin position="886"/>
        <end position="908"/>
    </location>
</feature>
<organism evidence="3 4">
    <name type="scientific">Cercophora newfieldiana</name>
    <dbReference type="NCBI Taxonomy" id="92897"/>
    <lineage>
        <taxon>Eukaryota</taxon>
        <taxon>Fungi</taxon>
        <taxon>Dikarya</taxon>
        <taxon>Ascomycota</taxon>
        <taxon>Pezizomycotina</taxon>
        <taxon>Sordariomycetes</taxon>
        <taxon>Sordariomycetidae</taxon>
        <taxon>Sordariales</taxon>
        <taxon>Lasiosphaeriaceae</taxon>
        <taxon>Cercophora</taxon>
    </lineage>
</organism>
<protein>
    <submittedName>
        <fullName evidence="3">Uncharacterized protein</fullName>
    </submittedName>
</protein>
<proteinExistence type="predicted"/>